<evidence type="ECO:0000256" key="1">
    <source>
        <dbReference type="SAM" id="SignalP"/>
    </source>
</evidence>
<keyword evidence="3" id="KW-1185">Reference proteome</keyword>
<dbReference type="EMBL" id="JAECZO010000019">
    <property type="protein sequence ID" value="KAK7201725.1"/>
    <property type="molecule type" value="Genomic_DNA"/>
</dbReference>
<reference evidence="2 3" key="1">
    <citation type="journal article" date="2021" name="MBio">
        <title>A New Model Trypanosomatid, Novymonas esmeraldas: Genomic Perception of Its 'Candidatus Pandoraea novymonadis' Endosymbiont.</title>
        <authorList>
            <person name="Zakharova A."/>
            <person name="Saura A."/>
            <person name="Butenko A."/>
            <person name="Podesvova L."/>
            <person name="Warmusova S."/>
            <person name="Kostygov A.Y."/>
            <person name="Nenarokova A."/>
            <person name="Lukes J."/>
            <person name="Opperdoes F.R."/>
            <person name="Yurchenko V."/>
        </authorList>
    </citation>
    <scope>NUCLEOTIDE SEQUENCE [LARGE SCALE GENOMIC DNA]</scope>
    <source>
        <strain evidence="2 3">E262AT.01</strain>
    </source>
</reference>
<feature type="chain" id="PRO_5043900579" description="Secreted protein" evidence="1">
    <location>
        <begin position="26"/>
        <end position="156"/>
    </location>
</feature>
<feature type="signal peptide" evidence="1">
    <location>
        <begin position="1"/>
        <end position="25"/>
    </location>
</feature>
<keyword evidence="1" id="KW-0732">Signal</keyword>
<gene>
    <name evidence="2" type="ORF">NESM_000237900</name>
</gene>
<evidence type="ECO:0000313" key="3">
    <source>
        <dbReference type="Proteomes" id="UP001430356"/>
    </source>
</evidence>
<dbReference type="AlphaFoldDB" id="A0AAW0F9W0"/>
<comment type="caution">
    <text evidence="2">The sequence shown here is derived from an EMBL/GenBank/DDBJ whole genome shotgun (WGS) entry which is preliminary data.</text>
</comment>
<evidence type="ECO:0000313" key="2">
    <source>
        <dbReference type="EMBL" id="KAK7201725.1"/>
    </source>
</evidence>
<accession>A0AAW0F9W0</accession>
<protein>
    <recommendedName>
        <fullName evidence="4">Secreted protein</fullName>
    </recommendedName>
</protein>
<name>A0AAW0F9W0_9TRYP</name>
<evidence type="ECO:0008006" key="4">
    <source>
        <dbReference type="Google" id="ProtNLM"/>
    </source>
</evidence>
<dbReference type="Proteomes" id="UP001430356">
    <property type="component" value="Unassembled WGS sequence"/>
</dbReference>
<sequence>MGALLRALLLLLCIAASVLVQGSTARGPPPQAPRPFETKFKSLSQACWGVLETECPHDGATRTDCLMQHYAGNDNHECKMWLAWRATCFAYATVKLIPTGKCGFTAEEATTPLIRQCLRTADKTKIPGACSASPYFKSLMLRAPRRMDSDTTTADL</sequence>
<organism evidence="2 3">
    <name type="scientific">Novymonas esmeraldas</name>
    <dbReference type="NCBI Taxonomy" id="1808958"/>
    <lineage>
        <taxon>Eukaryota</taxon>
        <taxon>Discoba</taxon>
        <taxon>Euglenozoa</taxon>
        <taxon>Kinetoplastea</taxon>
        <taxon>Metakinetoplastina</taxon>
        <taxon>Trypanosomatida</taxon>
        <taxon>Trypanosomatidae</taxon>
        <taxon>Novymonas</taxon>
    </lineage>
</organism>
<proteinExistence type="predicted"/>